<dbReference type="RefSeq" id="WP_003180026.1">
    <property type="nucleotide sequence ID" value="NZ_BEXU01000018.1"/>
</dbReference>
<reference evidence="1 4" key="2">
    <citation type="submission" date="2020-12" db="EMBL/GenBank/DDBJ databases">
        <title>FDA dAtabase for Regulatory Grade micrObial Sequences (FDA-ARGOS): Supporting development and validation of Infectious Disease Dx tests.</title>
        <authorList>
            <person name="Nelson B."/>
            <person name="Plummer A."/>
            <person name="Tallon L."/>
            <person name="Sadzewicz L."/>
            <person name="Zhao X."/>
            <person name="Boylan J."/>
            <person name="Ott S."/>
            <person name="Bowen H."/>
            <person name="Vavikolanu K."/>
            <person name="Mehta A."/>
            <person name="Aluvathingal J."/>
            <person name="Nadendla S."/>
            <person name="Myers T."/>
            <person name="Yan Y."/>
            <person name="Sichtig H."/>
        </authorList>
    </citation>
    <scope>NUCLEOTIDE SEQUENCE [LARGE SCALE GENOMIC DNA]</scope>
    <source>
        <strain evidence="1 4">FDAARGOS_923</strain>
    </source>
</reference>
<dbReference type="EMBL" id="NILC01000021">
    <property type="protein sequence ID" value="TWL28536.1"/>
    <property type="molecule type" value="Genomic_DNA"/>
</dbReference>
<evidence type="ECO:0000313" key="4">
    <source>
        <dbReference type="Proteomes" id="UP000595038"/>
    </source>
</evidence>
<sequence>MKKHDLKIHGSGSAGGGSFHRVLIRGEGMITGNIDCEKFSTHGTSELSGDAKIKSFSVHGETEIRGRLKADKARVYGTADVSENAEISDAAVKGIINIGGNMTADTCDVKGALNVRGDCEAEDFKLTGSLDVKGLLNAGVIDIGLKYGNSSIGDIGGTDIKIVNKRGLLFNRNGGTLSAGTIEGDDIYLENTAARMVRGNRVHIGPGCKIEKVEYKSSYRVSPKSEVNEDQQQ</sequence>
<gene>
    <name evidence="2" type="ORF">CHCC16736_3138</name>
    <name evidence="1" type="ORF">I6G80_22145</name>
</gene>
<dbReference type="GeneID" id="92862463"/>
<evidence type="ECO:0008006" key="5">
    <source>
        <dbReference type="Google" id="ProtNLM"/>
    </source>
</evidence>
<name>A0A1Y0YMC7_BACLI</name>
<dbReference type="AlphaFoldDB" id="A0A1Y0YMC7"/>
<evidence type="ECO:0000313" key="1">
    <source>
        <dbReference type="EMBL" id="QPR72475.1"/>
    </source>
</evidence>
<dbReference type="Proteomes" id="UP000435910">
    <property type="component" value="Unassembled WGS sequence"/>
</dbReference>
<dbReference type="EMBL" id="CP065647">
    <property type="protein sequence ID" value="QPR72475.1"/>
    <property type="molecule type" value="Genomic_DNA"/>
</dbReference>
<dbReference type="OMA" id="CETEMFH"/>
<proteinExistence type="predicted"/>
<evidence type="ECO:0000313" key="2">
    <source>
        <dbReference type="EMBL" id="TWL28536.1"/>
    </source>
</evidence>
<evidence type="ECO:0000313" key="3">
    <source>
        <dbReference type="Proteomes" id="UP000435910"/>
    </source>
</evidence>
<protein>
    <recommendedName>
        <fullName evidence="5">Polymer-forming cytoskeletal protein</fullName>
    </recommendedName>
</protein>
<organism evidence="2 3">
    <name type="scientific">Bacillus licheniformis</name>
    <dbReference type="NCBI Taxonomy" id="1402"/>
    <lineage>
        <taxon>Bacteria</taxon>
        <taxon>Bacillati</taxon>
        <taxon>Bacillota</taxon>
        <taxon>Bacilli</taxon>
        <taxon>Bacillales</taxon>
        <taxon>Bacillaceae</taxon>
        <taxon>Bacillus</taxon>
    </lineage>
</organism>
<dbReference type="Proteomes" id="UP000595038">
    <property type="component" value="Chromosome"/>
</dbReference>
<reference evidence="2 3" key="1">
    <citation type="submission" date="2019-06" db="EMBL/GenBank/DDBJ databases">
        <title>Genome sequence analysis of &gt;100 Bacillus licheniformis strains suggests intrinsic resistance to this species.</title>
        <authorList>
            <person name="Wels M."/>
            <person name="Siezen R.J."/>
            <person name="Johansen E."/>
            <person name="Stuer-Lauridsen B."/>
            <person name="Bjerre K."/>
            <person name="Nielsen B.K.K."/>
        </authorList>
    </citation>
    <scope>NUCLEOTIDE SEQUENCE [LARGE SCALE GENOMIC DNA]</scope>
    <source>
        <strain evidence="2 3">BAC-16736</strain>
    </source>
</reference>
<accession>A0A1Y0YMC7</accession>